<comment type="caution">
    <text evidence="2">The sequence shown here is derived from an EMBL/GenBank/DDBJ whole genome shotgun (WGS) entry which is preliminary data.</text>
</comment>
<dbReference type="Gene3D" id="2.30.30.290">
    <property type="entry name" value="YopX-like domains"/>
    <property type="match status" value="1"/>
</dbReference>
<dbReference type="Proteomes" id="UP001284033">
    <property type="component" value="Unassembled WGS sequence"/>
</dbReference>
<evidence type="ECO:0000313" key="3">
    <source>
        <dbReference type="Proteomes" id="UP001284033"/>
    </source>
</evidence>
<dbReference type="SUPFAM" id="SSF159006">
    <property type="entry name" value="YopX-like"/>
    <property type="match status" value="1"/>
</dbReference>
<reference evidence="2" key="1">
    <citation type="submission" date="2023-01" db="EMBL/GenBank/DDBJ databases">
        <title>Genome-based studies on antimicrobial resistance profiles of Riemerella anatipestifer in China, 1994 to 2021.</title>
        <authorList>
            <person name="Yang Z."/>
            <person name="Zhu D."/>
        </authorList>
    </citation>
    <scope>NUCLEOTIDE SEQUENCE</scope>
    <source>
        <strain evidence="2">RCAD1218</strain>
    </source>
</reference>
<organism evidence="2 3">
    <name type="scientific">Riemerella anatipestifer</name>
    <name type="common">Moraxella anatipestifer</name>
    <dbReference type="NCBI Taxonomy" id="34085"/>
    <lineage>
        <taxon>Bacteria</taxon>
        <taxon>Pseudomonadati</taxon>
        <taxon>Bacteroidota</taxon>
        <taxon>Flavobacteriia</taxon>
        <taxon>Flavobacteriales</taxon>
        <taxon>Weeksellaceae</taxon>
        <taxon>Riemerella</taxon>
    </lineage>
</organism>
<dbReference type="AlphaFoldDB" id="A0AAP6HH36"/>
<proteinExistence type="predicted"/>
<dbReference type="InterPro" id="IPR023385">
    <property type="entry name" value="YopX-like_C"/>
</dbReference>
<gene>
    <name evidence="2" type="ORF">PG303_05920</name>
</gene>
<evidence type="ECO:0000313" key="2">
    <source>
        <dbReference type="EMBL" id="MDY3512750.1"/>
    </source>
</evidence>
<dbReference type="InterPro" id="IPR019096">
    <property type="entry name" value="YopX_protein"/>
</dbReference>
<sequence length="134" mass="15325">MNREIKFRAWDGKKMLYNVAVNGSTAFYIPSGLRCHCAVNIEDYLEIMQYTGFKDKNEKSIYEGDILRDEVDNICIVIFIKEWGMFGGVSVEEYGVYEAIGIDALDIELVHTFHLENGAFRIVGNIYENPKILG</sequence>
<dbReference type="Pfam" id="PF09643">
    <property type="entry name" value="YopX"/>
    <property type="match status" value="1"/>
</dbReference>
<dbReference type="Gene3D" id="3.30.1490.160">
    <property type="entry name" value="ctc02137 like domains"/>
    <property type="match status" value="1"/>
</dbReference>
<evidence type="ECO:0000259" key="1">
    <source>
        <dbReference type="Pfam" id="PF09643"/>
    </source>
</evidence>
<dbReference type="EMBL" id="JAQZHK010000004">
    <property type="protein sequence ID" value="MDY3512750.1"/>
    <property type="molecule type" value="Genomic_DNA"/>
</dbReference>
<accession>A0AAP6HH36</accession>
<name>A0AAP6HH36_RIEAN</name>
<protein>
    <submittedName>
        <fullName evidence="2">YopX family protein</fullName>
    </submittedName>
</protein>
<feature type="domain" description="YopX protein" evidence="1">
    <location>
        <begin position="6"/>
        <end position="133"/>
    </location>
</feature>